<sequence length="72" mass="7770">AGFMTFGVNLSGLFFGSSSGLPELGTHSRRPLLSGYKMSSSCFVQGQPERKGFFPTGQYPAAHLLHQFCQGL</sequence>
<dbReference type="EMBL" id="CABDUW010002174">
    <property type="protein sequence ID" value="VTJ85756.1"/>
    <property type="molecule type" value="Genomic_DNA"/>
</dbReference>
<gene>
    <name evidence="1" type="ORF">MONAX_5E031606</name>
</gene>
<evidence type="ECO:0000313" key="2">
    <source>
        <dbReference type="Proteomes" id="UP000335636"/>
    </source>
</evidence>
<dbReference type="Proteomes" id="UP000335636">
    <property type="component" value="Unassembled WGS sequence"/>
</dbReference>
<keyword evidence="2" id="KW-1185">Reference proteome</keyword>
<proteinExistence type="predicted"/>
<feature type="non-terminal residue" evidence="1">
    <location>
        <position position="1"/>
    </location>
</feature>
<reference evidence="1" key="1">
    <citation type="submission" date="2019-04" db="EMBL/GenBank/DDBJ databases">
        <authorList>
            <person name="Alioto T."/>
            <person name="Alioto T."/>
        </authorList>
    </citation>
    <scope>NUCLEOTIDE SEQUENCE [LARGE SCALE GENOMIC DNA]</scope>
</reference>
<dbReference type="AlphaFoldDB" id="A0A5E4CVB2"/>
<organism evidence="1 2">
    <name type="scientific">Marmota monax</name>
    <name type="common">Woodchuck</name>
    <dbReference type="NCBI Taxonomy" id="9995"/>
    <lineage>
        <taxon>Eukaryota</taxon>
        <taxon>Metazoa</taxon>
        <taxon>Chordata</taxon>
        <taxon>Craniata</taxon>
        <taxon>Vertebrata</taxon>
        <taxon>Euteleostomi</taxon>
        <taxon>Mammalia</taxon>
        <taxon>Eutheria</taxon>
        <taxon>Euarchontoglires</taxon>
        <taxon>Glires</taxon>
        <taxon>Rodentia</taxon>
        <taxon>Sciuromorpha</taxon>
        <taxon>Sciuridae</taxon>
        <taxon>Xerinae</taxon>
        <taxon>Marmotini</taxon>
        <taxon>Marmota</taxon>
    </lineage>
</organism>
<evidence type="ECO:0000313" key="1">
    <source>
        <dbReference type="EMBL" id="VTJ85756.1"/>
    </source>
</evidence>
<protein>
    <submittedName>
        <fullName evidence="1">Uncharacterized protein</fullName>
    </submittedName>
</protein>
<comment type="caution">
    <text evidence="1">The sequence shown here is derived from an EMBL/GenBank/DDBJ whole genome shotgun (WGS) entry which is preliminary data.</text>
</comment>
<name>A0A5E4CVB2_MARMO</name>
<accession>A0A5E4CVB2</accession>